<dbReference type="InterPro" id="IPR037401">
    <property type="entry name" value="SnoaL-like"/>
</dbReference>
<keyword evidence="2" id="KW-0413">Isomerase</keyword>
<reference evidence="2 3" key="1">
    <citation type="submission" date="2020-07" db="EMBL/GenBank/DDBJ databases">
        <title>Genomic Encyclopedia of Type Strains, Phase IV (KMG-IV): sequencing the most valuable type-strain genomes for metagenomic binning, comparative biology and taxonomic classification.</title>
        <authorList>
            <person name="Goeker M."/>
        </authorList>
    </citation>
    <scope>NUCLEOTIDE SEQUENCE [LARGE SCALE GENOMIC DNA]</scope>
    <source>
        <strain evidence="2 3">DSM 45533</strain>
    </source>
</reference>
<evidence type="ECO:0000313" key="2">
    <source>
        <dbReference type="EMBL" id="MBA2896024.1"/>
    </source>
</evidence>
<comment type="caution">
    <text evidence="2">The sequence shown here is derived from an EMBL/GenBank/DDBJ whole genome shotgun (WGS) entry which is preliminary data.</text>
</comment>
<dbReference type="Proteomes" id="UP000530928">
    <property type="component" value="Unassembled WGS sequence"/>
</dbReference>
<sequence>MTNAVERLYAAMLKVDVHELLAVLHPEFVLDVSRGMPLGVGGVHHGPESAVKDCWGVIFGAYETAPVPDEYVWAGEERCVAMGAYRGRLRATGQEYEAAFAHDLRLRDGLIVRLTQFTDTASWPGPR</sequence>
<dbReference type="Gene3D" id="3.10.450.50">
    <property type="match status" value="1"/>
</dbReference>
<dbReference type="RefSeq" id="WP_181614768.1">
    <property type="nucleotide sequence ID" value="NZ_BAABAM010000007.1"/>
</dbReference>
<dbReference type="SUPFAM" id="SSF54427">
    <property type="entry name" value="NTF2-like"/>
    <property type="match status" value="1"/>
</dbReference>
<feature type="domain" description="SnoaL-like" evidence="1">
    <location>
        <begin position="5"/>
        <end position="113"/>
    </location>
</feature>
<dbReference type="GO" id="GO:0016853">
    <property type="term" value="F:isomerase activity"/>
    <property type="evidence" value="ECO:0007669"/>
    <property type="project" value="UniProtKB-KW"/>
</dbReference>
<dbReference type="InterPro" id="IPR032710">
    <property type="entry name" value="NTF2-like_dom_sf"/>
</dbReference>
<dbReference type="Pfam" id="PF12680">
    <property type="entry name" value="SnoaL_2"/>
    <property type="match status" value="1"/>
</dbReference>
<accession>A0A7W0CRT4</accession>
<proteinExistence type="predicted"/>
<dbReference type="AlphaFoldDB" id="A0A7W0CRT4"/>
<keyword evidence="3" id="KW-1185">Reference proteome</keyword>
<organism evidence="2 3">
    <name type="scientific">Nonomuraea soli</name>
    <dbReference type="NCBI Taxonomy" id="1032476"/>
    <lineage>
        <taxon>Bacteria</taxon>
        <taxon>Bacillati</taxon>
        <taxon>Actinomycetota</taxon>
        <taxon>Actinomycetes</taxon>
        <taxon>Streptosporangiales</taxon>
        <taxon>Streptosporangiaceae</taxon>
        <taxon>Nonomuraea</taxon>
    </lineage>
</organism>
<name>A0A7W0CRT4_9ACTN</name>
<protein>
    <submittedName>
        <fullName evidence="2">Ketosteroid isomerase-like protein</fullName>
    </submittedName>
</protein>
<evidence type="ECO:0000259" key="1">
    <source>
        <dbReference type="Pfam" id="PF12680"/>
    </source>
</evidence>
<gene>
    <name evidence="2" type="ORF">HNR30_007415</name>
</gene>
<dbReference type="EMBL" id="JACDUR010000008">
    <property type="protein sequence ID" value="MBA2896024.1"/>
    <property type="molecule type" value="Genomic_DNA"/>
</dbReference>
<evidence type="ECO:0000313" key="3">
    <source>
        <dbReference type="Proteomes" id="UP000530928"/>
    </source>
</evidence>